<reference evidence="2" key="2">
    <citation type="submission" date="2020-06" db="EMBL/GenBank/DDBJ databases">
        <title>Helianthus annuus Genome sequencing and assembly Release 2.</title>
        <authorList>
            <person name="Gouzy J."/>
            <person name="Langlade N."/>
            <person name="Munos S."/>
        </authorList>
    </citation>
    <scope>NUCLEOTIDE SEQUENCE</scope>
    <source>
        <tissue evidence="2">Leaves</tissue>
    </source>
</reference>
<keyword evidence="2" id="KW-0695">RNA-directed DNA polymerase</keyword>
<proteinExistence type="predicted"/>
<comment type="caution">
    <text evidence="2">The sequence shown here is derived from an EMBL/GenBank/DDBJ whole genome shotgun (WGS) entry which is preliminary data.</text>
</comment>
<evidence type="ECO:0000313" key="3">
    <source>
        <dbReference type="Proteomes" id="UP000215914"/>
    </source>
</evidence>
<evidence type="ECO:0000259" key="1">
    <source>
        <dbReference type="Pfam" id="PF13966"/>
    </source>
</evidence>
<dbReference type="EMBL" id="MNCJ02000332">
    <property type="protein sequence ID" value="KAF5754697.1"/>
    <property type="molecule type" value="Genomic_DNA"/>
</dbReference>
<name>A0A9K3DIE2_HELAN</name>
<dbReference type="AlphaFoldDB" id="A0A9K3DIE2"/>
<dbReference type="InterPro" id="IPR026960">
    <property type="entry name" value="RVT-Znf"/>
</dbReference>
<evidence type="ECO:0000313" key="2">
    <source>
        <dbReference type="EMBL" id="KAF5754697.1"/>
    </source>
</evidence>
<keyword evidence="2" id="KW-0548">Nucleotidyltransferase</keyword>
<feature type="domain" description="Reverse transcriptase zinc-binding" evidence="1">
    <location>
        <begin position="69"/>
        <end position="130"/>
    </location>
</feature>
<dbReference type="PANTHER" id="PTHR33116:SF78">
    <property type="entry name" value="OS12G0587133 PROTEIN"/>
    <property type="match status" value="1"/>
</dbReference>
<dbReference type="Gramene" id="mRNA:HanXRQr2_Chr17g0794211">
    <property type="protein sequence ID" value="CDS:HanXRQr2_Chr17g0794211.1"/>
    <property type="gene ID" value="HanXRQr2_Chr17g0794211"/>
</dbReference>
<dbReference type="Proteomes" id="UP000215914">
    <property type="component" value="Unassembled WGS sequence"/>
</dbReference>
<dbReference type="GO" id="GO:0003964">
    <property type="term" value="F:RNA-directed DNA polymerase activity"/>
    <property type="evidence" value="ECO:0007669"/>
    <property type="project" value="UniProtKB-KW"/>
</dbReference>
<keyword evidence="3" id="KW-1185">Reference proteome</keyword>
<gene>
    <name evidence="2" type="ORF">HanXRQr2_Chr17g0794211</name>
</gene>
<protein>
    <submittedName>
        <fullName evidence="2">Reverse transcriptase zinc-binding domain-containing protein</fullName>
    </submittedName>
</protein>
<dbReference type="PANTHER" id="PTHR33116">
    <property type="entry name" value="REVERSE TRANSCRIPTASE ZINC-BINDING DOMAIN-CONTAINING PROTEIN-RELATED-RELATED"/>
    <property type="match status" value="1"/>
</dbReference>
<sequence length="214" mass="24664">MGLEKVCRAGVERVELQQLDNMIMPPMLSDAKDRWIWAMDGLGKFTVASLKKLRQDNRFEPAPYVIKRNNWVPRKVDILAWRAELDRIPTRCALIRRNINVMSNLCPLCSEYPETVEHLFISCEFAQMVWNVVSQWCKLGPVFAFGMRDILDGHSYVSGSPKLKKAFHAVCLTTLWCISKSRNELVFQQKHSSLQKVVGDIKALSLLWVRARSK</sequence>
<organism evidence="2 3">
    <name type="scientific">Helianthus annuus</name>
    <name type="common">Common sunflower</name>
    <dbReference type="NCBI Taxonomy" id="4232"/>
    <lineage>
        <taxon>Eukaryota</taxon>
        <taxon>Viridiplantae</taxon>
        <taxon>Streptophyta</taxon>
        <taxon>Embryophyta</taxon>
        <taxon>Tracheophyta</taxon>
        <taxon>Spermatophyta</taxon>
        <taxon>Magnoliopsida</taxon>
        <taxon>eudicotyledons</taxon>
        <taxon>Gunneridae</taxon>
        <taxon>Pentapetalae</taxon>
        <taxon>asterids</taxon>
        <taxon>campanulids</taxon>
        <taxon>Asterales</taxon>
        <taxon>Asteraceae</taxon>
        <taxon>Asteroideae</taxon>
        <taxon>Heliantheae alliance</taxon>
        <taxon>Heliantheae</taxon>
        <taxon>Helianthus</taxon>
    </lineage>
</organism>
<accession>A0A9K3DIE2</accession>
<dbReference type="Pfam" id="PF13966">
    <property type="entry name" value="zf-RVT"/>
    <property type="match status" value="1"/>
</dbReference>
<keyword evidence="2" id="KW-0808">Transferase</keyword>
<reference evidence="2" key="1">
    <citation type="journal article" date="2017" name="Nature">
        <title>The sunflower genome provides insights into oil metabolism, flowering and Asterid evolution.</title>
        <authorList>
            <person name="Badouin H."/>
            <person name="Gouzy J."/>
            <person name="Grassa C.J."/>
            <person name="Murat F."/>
            <person name="Staton S.E."/>
            <person name="Cottret L."/>
            <person name="Lelandais-Briere C."/>
            <person name="Owens G.L."/>
            <person name="Carrere S."/>
            <person name="Mayjonade B."/>
            <person name="Legrand L."/>
            <person name="Gill N."/>
            <person name="Kane N.C."/>
            <person name="Bowers J.E."/>
            <person name="Hubner S."/>
            <person name="Bellec A."/>
            <person name="Berard A."/>
            <person name="Berges H."/>
            <person name="Blanchet N."/>
            <person name="Boniface M.C."/>
            <person name="Brunel D."/>
            <person name="Catrice O."/>
            <person name="Chaidir N."/>
            <person name="Claudel C."/>
            <person name="Donnadieu C."/>
            <person name="Faraut T."/>
            <person name="Fievet G."/>
            <person name="Helmstetter N."/>
            <person name="King M."/>
            <person name="Knapp S.J."/>
            <person name="Lai Z."/>
            <person name="Le Paslier M.C."/>
            <person name="Lippi Y."/>
            <person name="Lorenzon L."/>
            <person name="Mandel J.R."/>
            <person name="Marage G."/>
            <person name="Marchand G."/>
            <person name="Marquand E."/>
            <person name="Bret-Mestries E."/>
            <person name="Morien E."/>
            <person name="Nambeesan S."/>
            <person name="Nguyen T."/>
            <person name="Pegot-Espagnet P."/>
            <person name="Pouilly N."/>
            <person name="Raftis F."/>
            <person name="Sallet E."/>
            <person name="Schiex T."/>
            <person name="Thomas J."/>
            <person name="Vandecasteele C."/>
            <person name="Vares D."/>
            <person name="Vear F."/>
            <person name="Vautrin S."/>
            <person name="Crespi M."/>
            <person name="Mangin B."/>
            <person name="Burke J.M."/>
            <person name="Salse J."/>
            <person name="Munos S."/>
            <person name="Vincourt P."/>
            <person name="Rieseberg L.H."/>
            <person name="Langlade N.B."/>
        </authorList>
    </citation>
    <scope>NUCLEOTIDE SEQUENCE</scope>
    <source>
        <tissue evidence="2">Leaves</tissue>
    </source>
</reference>